<dbReference type="Proteomes" id="UP001596303">
    <property type="component" value="Unassembled WGS sequence"/>
</dbReference>
<dbReference type="Gene3D" id="3.50.50.60">
    <property type="entry name" value="FAD/NAD(P)-binding domain"/>
    <property type="match status" value="2"/>
</dbReference>
<gene>
    <name evidence="4" type="ORF">ACFQDM_16380</name>
</gene>
<dbReference type="SUPFAM" id="SSF51971">
    <property type="entry name" value="Nucleotide-binding domain"/>
    <property type="match status" value="1"/>
</dbReference>
<reference evidence="5" key="1">
    <citation type="journal article" date="2019" name="Int. J. Syst. Evol. Microbiol.">
        <title>The Global Catalogue of Microorganisms (GCM) 10K type strain sequencing project: providing services to taxonomists for standard genome sequencing and annotation.</title>
        <authorList>
            <consortium name="The Broad Institute Genomics Platform"/>
            <consortium name="The Broad Institute Genome Sequencing Center for Infectious Disease"/>
            <person name="Wu L."/>
            <person name="Ma J."/>
        </authorList>
    </citation>
    <scope>NUCLEOTIDE SEQUENCE [LARGE SCALE GENOMIC DNA]</scope>
    <source>
        <strain evidence="5">CGMCC-1.15741</strain>
    </source>
</reference>
<dbReference type="PANTHER" id="PTHR13847">
    <property type="entry name" value="SARCOSINE DEHYDROGENASE-RELATED"/>
    <property type="match status" value="1"/>
</dbReference>
<keyword evidence="2" id="KW-1133">Transmembrane helix</keyword>
<dbReference type="Gene3D" id="3.30.9.10">
    <property type="entry name" value="D-Amino Acid Oxidase, subunit A, domain 2"/>
    <property type="match status" value="2"/>
</dbReference>
<keyword evidence="5" id="KW-1185">Reference proteome</keyword>
<evidence type="ECO:0000256" key="2">
    <source>
        <dbReference type="SAM" id="Phobius"/>
    </source>
</evidence>
<organism evidence="4 5">
    <name type="scientific">Ponticaulis profundi</name>
    <dbReference type="NCBI Taxonomy" id="2665222"/>
    <lineage>
        <taxon>Bacteria</taxon>
        <taxon>Pseudomonadati</taxon>
        <taxon>Pseudomonadota</taxon>
        <taxon>Alphaproteobacteria</taxon>
        <taxon>Hyphomonadales</taxon>
        <taxon>Hyphomonadaceae</taxon>
        <taxon>Ponticaulis</taxon>
    </lineage>
</organism>
<dbReference type="RefSeq" id="WP_377380917.1">
    <property type="nucleotide sequence ID" value="NZ_JBHSSW010000066.1"/>
</dbReference>
<evidence type="ECO:0000256" key="1">
    <source>
        <dbReference type="ARBA" id="ARBA00023002"/>
    </source>
</evidence>
<evidence type="ECO:0000313" key="4">
    <source>
        <dbReference type="EMBL" id="MFC6199659.1"/>
    </source>
</evidence>
<sequence>MSSSPAISPDTTIAIEGAGIIGLSIAWGLIRRGFRPIIYDPGVDQGKASWAAAGMLSAGFEALIEPDFSKDLHHLAAHSLRLWPEFSATLESDSGQHIFFQHGPTLGLLPQESLSLLQKDERVPGAIRLSDPAMALSYVPELNARGKEMVLFEDDAQVDNRAVLKALKTVCQPFFARERKALTEADILVSCRGWQSHDVRPVKGQMLSIKPRADHPKIPVRWGAAYIVPKPDRVIIGATVEPDETDLTTQSERLDAMFADAIAFCPTLGHDVERIEEWAGLRPMARRQRPMIGWVSANNYVATGHYRNGILLAPATADLVIRDLLGEVDENESVLADLRPDQVSL</sequence>
<protein>
    <submittedName>
        <fullName evidence="4">FAD-dependent oxidoreductase</fullName>
    </submittedName>
</protein>
<dbReference type="InterPro" id="IPR006076">
    <property type="entry name" value="FAD-dep_OxRdtase"/>
</dbReference>
<feature type="transmembrane region" description="Helical" evidence="2">
    <location>
        <begin position="12"/>
        <end position="30"/>
    </location>
</feature>
<dbReference type="PANTHER" id="PTHR13847:SF289">
    <property type="entry name" value="GLYCINE OXIDASE"/>
    <property type="match status" value="1"/>
</dbReference>
<keyword evidence="2" id="KW-0812">Transmembrane</keyword>
<name>A0ABW1SE13_9PROT</name>
<comment type="caution">
    <text evidence="4">The sequence shown here is derived from an EMBL/GenBank/DDBJ whole genome shotgun (WGS) entry which is preliminary data.</text>
</comment>
<evidence type="ECO:0000313" key="5">
    <source>
        <dbReference type="Proteomes" id="UP001596303"/>
    </source>
</evidence>
<feature type="domain" description="FAD dependent oxidoreductase" evidence="3">
    <location>
        <begin position="13"/>
        <end position="320"/>
    </location>
</feature>
<dbReference type="Pfam" id="PF01266">
    <property type="entry name" value="DAO"/>
    <property type="match status" value="1"/>
</dbReference>
<evidence type="ECO:0000259" key="3">
    <source>
        <dbReference type="Pfam" id="PF01266"/>
    </source>
</evidence>
<accession>A0ABW1SE13</accession>
<keyword evidence="2" id="KW-0472">Membrane</keyword>
<keyword evidence="1" id="KW-0560">Oxidoreductase</keyword>
<dbReference type="InterPro" id="IPR036188">
    <property type="entry name" value="FAD/NAD-bd_sf"/>
</dbReference>
<dbReference type="EMBL" id="JBHSSW010000066">
    <property type="protein sequence ID" value="MFC6199659.1"/>
    <property type="molecule type" value="Genomic_DNA"/>
</dbReference>
<proteinExistence type="predicted"/>